<accession>A0A9P0QPU4</accession>
<keyword evidence="4 8" id="KW-0472">Membrane</keyword>
<organism evidence="9 10">
    <name type="scientific">[Candida] railenensis</name>
    <dbReference type="NCBI Taxonomy" id="45579"/>
    <lineage>
        <taxon>Eukaryota</taxon>
        <taxon>Fungi</taxon>
        <taxon>Dikarya</taxon>
        <taxon>Ascomycota</taxon>
        <taxon>Saccharomycotina</taxon>
        <taxon>Pichiomycetes</taxon>
        <taxon>Debaryomycetaceae</taxon>
        <taxon>Kurtzmaniella</taxon>
    </lineage>
</organism>
<evidence type="ECO:0000256" key="8">
    <source>
        <dbReference type="SAM" id="Phobius"/>
    </source>
</evidence>
<dbReference type="Gene3D" id="1.20.1280.290">
    <property type="match status" value="2"/>
</dbReference>
<dbReference type="SMART" id="SM00679">
    <property type="entry name" value="CTNS"/>
    <property type="match status" value="2"/>
</dbReference>
<keyword evidence="2 8" id="KW-0812">Transmembrane</keyword>
<feature type="transmembrane region" description="Helical" evidence="8">
    <location>
        <begin position="91"/>
        <end position="109"/>
    </location>
</feature>
<comment type="caution">
    <text evidence="9">The sequence shown here is derived from an EMBL/GenBank/DDBJ whole genome shotgun (WGS) entry which is preliminary data.</text>
</comment>
<evidence type="ECO:0000256" key="5">
    <source>
        <dbReference type="ARBA" id="ARBA00038039"/>
    </source>
</evidence>
<dbReference type="EMBL" id="CAKXYY010000007">
    <property type="protein sequence ID" value="CAH2352481.1"/>
    <property type="molecule type" value="Genomic_DNA"/>
</dbReference>
<dbReference type="Proteomes" id="UP000837801">
    <property type="component" value="Unassembled WGS sequence"/>
</dbReference>
<dbReference type="GO" id="GO:0000329">
    <property type="term" value="C:fungal-type vacuole membrane"/>
    <property type="evidence" value="ECO:0007669"/>
    <property type="project" value="TreeGrafter"/>
</dbReference>
<dbReference type="InterPro" id="IPR051415">
    <property type="entry name" value="LAAT-1"/>
</dbReference>
<feature type="region of interest" description="Disordered" evidence="7">
    <location>
        <begin position="525"/>
        <end position="549"/>
    </location>
</feature>
<dbReference type="PANTHER" id="PTHR16201:SF34">
    <property type="entry name" value="LYSOSOMAL AMINO ACID TRANSPORTER 1"/>
    <property type="match status" value="1"/>
</dbReference>
<evidence type="ECO:0000256" key="2">
    <source>
        <dbReference type="ARBA" id="ARBA00022692"/>
    </source>
</evidence>
<dbReference type="FunFam" id="1.20.1280.290:FF:000009">
    <property type="entry name" value="PQ loop repeat family protein"/>
    <property type="match status" value="1"/>
</dbReference>
<evidence type="ECO:0000313" key="10">
    <source>
        <dbReference type="Proteomes" id="UP000837801"/>
    </source>
</evidence>
<feature type="transmembrane region" description="Helical" evidence="8">
    <location>
        <begin position="331"/>
        <end position="352"/>
    </location>
</feature>
<reference evidence="9" key="1">
    <citation type="submission" date="2022-03" db="EMBL/GenBank/DDBJ databases">
        <authorList>
            <person name="Legras J.-L."/>
            <person name="Devillers H."/>
            <person name="Grondin C."/>
        </authorList>
    </citation>
    <scope>NUCLEOTIDE SEQUENCE</scope>
    <source>
        <strain evidence="9">CLIB 1423</strain>
    </source>
</reference>
<evidence type="ECO:0000256" key="1">
    <source>
        <dbReference type="ARBA" id="ARBA00004141"/>
    </source>
</evidence>
<evidence type="ECO:0000256" key="3">
    <source>
        <dbReference type="ARBA" id="ARBA00022989"/>
    </source>
</evidence>
<feature type="transmembrane region" description="Helical" evidence="8">
    <location>
        <begin position="285"/>
        <end position="311"/>
    </location>
</feature>
<evidence type="ECO:0000313" key="9">
    <source>
        <dbReference type="EMBL" id="CAH2352481.1"/>
    </source>
</evidence>
<protein>
    <submittedName>
        <fullName evidence="9">Uncharacterized protein</fullName>
    </submittedName>
</protein>
<dbReference type="GO" id="GO:0015174">
    <property type="term" value="F:basic amino acid transmembrane transporter activity"/>
    <property type="evidence" value="ECO:0007669"/>
    <property type="project" value="TreeGrafter"/>
</dbReference>
<keyword evidence="10" id="KW-1185">Reference proteome</keyword>
<sequence length="617" mass="68449">MSSIAPVILSVIPDNSTFSGTERIIATVSQVSGYSSLCVWLFAQLPQIIENHLNKSVSGVSLLFLGCWMGGDVTNLLGCVLTGALPFQTCLASYYCFIDCILALQYWYYTKVYPYQKVHHNLLQSPNMMRPVHSRNSDVIPLRTNRFKSGSPMHNTKSPIQISAQSKLSVSDNNHIQVPQNSSMTQKLFGAIFVGSFTKGADAHPVPSVALERLTDKEHTDVVSTITEFVSKYFMLAVHMLAHLHIHKEDIGRVSAWTCSALYVSSRTPQIVENYRKKSTKGISLYLFLFAMLGNLLYTICIVSDLYLIYYNNGYMDDWEFRDALFSQLPFIVGAAGTVTFDAFILFQCWLYSGDTKSRNNSASSNHHRQSQHRHSLDFDEDINLDYASNGKRSKSKHRASQDYFKKPDWYTNKYSSPSFDPISNGNNGHTHTNNNSMGIESRRHRPSDSSMLLSSGQMSNYSSIVGASPAPPSHYIMGSSNSASVHNINNGGNIISNTFQNLSNSFSRSIGNTHHYRANDHTMTSTAMTNGNSNPRSPHSGASSLNNYSANSPLSTSLIPSIIGTYSSVSKKMKNEAKIPFSPIDFLHDDFVNQHQSADSLAAPLGSHQGSYTEDE</sequence>
<dbReference type="InterPro" id="IPR006603">
    <property type="entry name" value="PQ-loop_rpt"/>
</dbReference>
<dbReference type="PANTHER" id="PTHR16201">
    <property type="entry name" value="SEVEN TRANSMEMBRANE PROTEIN 1-RELATED"/>
    <property type="match status" value="1"/>
</dbReference>
<dbReference type="GO" id="GO:0034488">
    <property type="term" value="P:basic amino acid transmembrane export from vacuole"/>
    <property type="evidence" value="ECO:0007669"/>
    <property type="project" value="TreeGrafter"/>
</dbReference>
<dbReference type="AlphaFoldDB" id="A0A9P0QPU4"/>
<evidence type="ECO:0000256" key="6">
    <source>
        <dbReference type="ARBA" id="ARBA00050768"/>
    </source>
</evidence>
<name>A0A9P0QPU4_9ASCO</name>
<dbReference type="OrthoDB" id="8048523at2759"/>
<gene>
    <name evidence="9" type="ORF">CLIB1423_07S00496</name>
</gene>
<comment type="catalytic activity">
    <reaction evidence="6">
        <text>L-histidine(out) + L-arginine(in) = L-histidine(in) + L-arginine(out)</text>
        <dbReference type="Rhea" id="RHEA:71063"/>
        <dbReference type="ChEBI" id="CHEBI:32682"/>
        <dbReference type="ChEBI" id="CHEBI:57595"/>
    </reaction>
</comment>
<comment type="subcellular location">
    <subcellularLocation>
        <location evidence="1">Membrane</location>
        <topology evidence="1">Multi-pass membrane protein</topology>
    </subcellularLocation>
</comment>
<feature type="compositionally biased region" description="Low complexity" evidence="7">
    <location>
        <begin position="424"/>
        <end position="437"/>
    </location>
</feature>
<feature type="region of interest" description="Disordered" evidence="7">
    <location>
        <begin position="421"/>
        <end position="455"/>
    </location>
</feature>
<evidence type="ECO:0000256" key="7">
    <source>
        <dbReference type="SAM" id="MobiDB-lite"/>
    </source>
</evidence>
<evidence type="ECO:0000256" key="4">
    <source>
        <dbReference type="ARBA" id="ARBA00023136"/>
    </source>
</evidence>
<comment type="similarity">
    <text evidence="5">Belongs to the laat-1 family.</text>
</comment>
<keyword evidence="3 8" id="KW-1133">Transmembrane helix</keyword>
<dbReference type="Pfam" id="PF04193">
    <property type="entry name" value="PQ-loop"/>
    <property type="match status" value="2"/>
</dbReference>
<proteinExistence type="inferred from homology"/>